<dbReference type="Proteomes" id="UP000784294">
    <property type="component" value="Unassembled WGS sequence"/>
</dbReference>
<reference evidence="1" key="1">
    <citation type="submission" date="2018-11" db="EMBL/GenBank/DDBJ databases">
        <authorList>
            <consortium name="Pathogen Informatics"/>
        </authorList>
    </citation>
    <scope>NUCLEOTIDE SEQUENCE</scope>
</reference>
<dbReference type="AlphaFoldDB" id="A0A3S5BTV2"/>
<proteinExistence type="predicted"/>
<evidence type="ECO:0000313" key="2">
    <source>
        <dbReference type="Proteomes" id="UP000784294"/>
    </source>
</evidence>
<sequence length="95" mass="10562">MVSPLPPWVIRVSGSRATGCMVLRMAILTDDADYDAGEMFGNVPRQLFNFGNDHADNGARTRITLRNTEKWLICRDRTLHDNDLGLSPVGGEDET</sequence>
<name>A0A3S5BTV2_9PLAT</name>
<evidence type="ECO:0000313" key="1">
    <source>
        <dbReference type="EMBL" id="VEL18142.1"/>
    </source>
</evidence>
<keyword evidence="2" id="KW-1185">Reference proteome</keyword>
<comment type="caution">
    <text evidence="1">The sequence shown here is derived from an EMBL/GenBank/DDBJ whole genome shotgun (WGS) entry which is preliminary data.</text>
</comment>
<dbReference type="EMBL" id="CAAALY010035809">
    <property type="protein sequence ID" value="VEL18142.1"/>
    <property type="molecule type" value="Genomic_DNA"/>
</dbReference>
<organism evidence="1 2">
    <name type="scientific">Protopolystoma xenopodis</name>
    <dbReference type="NCBI Taxonomy" id="117903"/>
    <lineage>
        <taxon>Eukaryota</taxon>
        <taxon>Metazoa</taxon>
        <taxon>Spiralia</taxon>
        <taxon>Lophotrochozoa</taxon>
        <taxon>Platyhelminthes</taxon>
        <taxon>Monogenea</taxon>
        <taxon>Polyopisthocotylea</taxon>
        <taxon>Polystomatidea</taxon>
        <taxon>Polystomatidae</taxon>
        <taxon>Protopolystoma</taxon>
    </lineage>
</organism>
<protein>
    <submittedName>
        <fullName evidence="1">Uncharacterized protein</fullName>
    </submittedName>
</protein>
<gene>
    <name evidence="1" type="ORF">PXEA_LOCUS11582</name>
</gene>
<accession>A0A3S5BTV2</accession>